<feature type="transmembrane region" description="Helical" evidence="11">
    <location>
        <begin position="1820"/>
        <end position="1842"/>
    </location>
</feature>
<evidence type="ECO:0000256" key="10">
    <source>
        <dbReference type="SAM" id="MobiDB-lite"/>
    </source>
</evidence>
<feature type="transmembrane region" description="Helical" evidence="11">
    <location>
        <begin position="580"/>
        <end position="601"/>
    </location>
</feature>
<protein>
    <recommendedName>
        <fullName evidence="12">ABC transporter domain-containing protein</fullName>
    </recommendedName>
</protein>
<dbReference type="PROSITE" id="PS50893">
    <property type="entry name" value="ABC_TRANSPORTER_2"/>
    <property type="match status" value="2"/>
</dbReference>
<feature type="transmembrane region" description="Helical" evidence="11">
    <location>
        <begin position="1933"/>
        <end position="1951"/>
    </location>
</feature>
<dbReference type="InterPro" id="IPR026082">
    <property type="entry name" value="ABCA"/>
</dbReference>
<dbReference type="Pfam" id="PF12698">
    <property type="entry name" value="ABC2_membrane_3"/>
    <property type="match status" value="2"/>
</dbReference>
<dbReference type="Proteomes" id="UP001165090">
    <property type="component" value="Unassembled WGS sequence"/>
</dbReference>
<dbReference type="PANTHER" id="PTHR19229:SF36">
    <property type="entry name" value="ATP-BINDING CASSETTE SUB-FAMILY A MEMBER 2"/>
    <property type="match status" value="1"/>
</dbReference>
<feature type="transmembrane region" description="Helical" evidence="11">
    <location>
        <begin position="1862"/>
        <end position="1890"/>
    </location>
</feature>
<dbReference type="Gene3D" id="3.40.50.300">
    <property type="entry name" value="P-loop containing nucleotide triphosphate hydrolases"/>
    <property type="match status" value="2"/>
</dbReference>
<dbReference type="SMART" id="SM00382">
    <property type="entry name" value="AAA"/>
    <property type="match status" value="2"/>
</dbReference>
<comment type="similarity">
    <text evidence="2">Belongs to the ABC transporter superfamily. ABCA family. CPR flippase (TC 3.A.1.211) subfamily.</text>
</comment>
<dbReference type="PANTHER" id="PTHR19229">
    <property type="entry name" value="ATP-BINDING CASSETTE TRANSPORTER SUBFAMILY A ABCA"/>
    <property type="match status" value="1"/>
</dbReference>
<evidence type="ECO:0000256" key="1">
    <source>
        <dbReference type="ARBA" id="ARBA00004141"/>
    </source>
</evidence>
<keyword evidence="14" id="KW-1185">Reference proteome</keyword>
<feature type="region of interest" description="Disordered" evidence="10">
    <location>
        <begin position="452"/>
        <end position="472"/>
    </location>
</feature>
<feature type="domain" description="ABC transporter" evidence="12">
    <location>
        <begin position="756"/>
        <end position="1041"/>
    </location>
</feature>
<dbReference type="InterPro" id="IPR003593">
    <property type="entry name" value="AAA+_ATPase"/>
</dbReference>
<keyword evidence="4 11" id="KW-0812">Transmembrane</keyword>
<gene>
    <name evidence="13" type="ORF">VaNZ11_007197</name>
</gene>
<sequence length="2456" mass="260195">MYRSLYFALLLLQAKFRGIKFLAAEILSPSLIMVVTFVLGWAISTTDRYKVLIFADGSHHFIHAQADILRRAGWNAGIPTCLSPLARATESELVQRQRDREAARRHELWQQEHFSRNRSSIRQGNDGLVTATDDSQQRPQWQLLKGFGGTEWIFASGNRGSLGELVGREVVMALLSATKKPGVSEALEGCNWQEMWASALPLTINNIFNQMLSPTALLTFDEWLLMGSFINATLEASGKKNTLEATLELLMPVMPVSGMQPGWLALVPDTPQVRAFAAHMSATTRFFDDVFLGTYDSVAAAMDAVAVAKTSPAPRAADGASAGEINSNASGEAGGKGRPRRRPLVTPGRLWAVIEFVSGPEPGRGVDYAIRMNAMHVPRTFSKLSPLDCKTCSNDFLPYVASGFLSLQAAVSGYVVDLGGRGQGSLNASAGARAVGRSPLSEETAWLHKPAFEATGDGDGSSRQRDGSEAQLGVSSNPYGIWFTPLPNVGQEINAFYEYGSPLLGFLTTCSFALPLAMVVRHMTSQRQSGLQHLLEVVGLSRCEWLLAWLLAGLLPLAASFAAEGMLAQSTYLELVQPGLLAAVVGAAALAAAGWAVLLGCCFRDAKVAATGCFAFTLAVGLPFLALYTTAPMQLIAVKRTCCLMWPFALSVILQRMAAGHQLRRYGDSRSVSDVPGLNWSTMTHGPLSSAELLGFLLLDAVLYLAAAAAVLTWRGLSVGQGAGSTWGFGKQRRGCSGIESGHEARGSGDDRTAVLKLNGVTHRYPGNEHRALDDVSLSIGAGEAVALLGRNAAGKSSLMAVSCGRMKPNGGGVVRVAGCIMYGRNGVDDVPYRHLGYCPQGNVLMPDLTAFEHLQLALVLRGATEVGWVLPGRAGGRELRAAALKLATLVSLPQDMLQLLVSQLSGGSLRKLQLAIAMAGEPPLLLLDEVTAGVDVESSQAMWEALVAAKQGPWGSSAREGGNGSGTDCPAVADMERAPHEHLHRPTGRGAALLFTSHHLSEVSKLADWVAVMQQGQLLSLTPAAALHSLLQEGDQRVLRITTRPARQQQQQQVIAVALASSSIPPAIPYRSFTRSQLLELILRRLGPSTTRVLYSHLTFSAVYVEIAATAMGAVGASKVKFNNGSISTAPSLESLEQLLQELRPQVGGAAGTGPITTTPIDTFDRVQVNCGLPGGGSASSSRGSQGMDSEWGTTPLMVVRCGLGRPTLEDVLLLGLGPRGASAQDKGQSPHMSLQNTARLGIGEPHDGAIRGKTTDSPAASIIKFPVASKKSVGNIADTTTTANLQSINVGSFHAASPQELRPGGFPLPGSNAAEAVDVVVDACYCADGRSDVLTELMASLPPLLTKQRLTWLRDHVSSARMLLLPVVVVGLAILALSIHPLSTEISAPLNLAWLGQDQPTPVAGLPPAWRHTAHTTTPVATFNGDGNIVGNVSVPRAMTAAVNTSEAGLVGLGLLPLQAEWMSAAGAGKDPDKFPSSSDVSVWFAKRAQATSAATTYGPLGALEKEPSAPLQSALVFGDVVTARLNHTVWSAAGILMESLLAPANYEQFGLTDVPELRKAIQVLSTEEGALWKMLDFLYDRMLLLEVVSLVQYVMHHSGQRQVGTATATATSDSTRGTGGLDRSNVLNVDRMADLCQLELPGSEEEGKGKSAGGRTLLMRYRPPLEVSLYLLGSLLPPERRFCPLARLFVEQSPAVVKVIRRYVARRKLPALNLMWNISSPHGLPATLNHLHTTLLRLGQQTQHTHNTSKHTHRAHQQRHGSSGGNGVHAGSRGGGGGEERGTYADRVFKSTAIRVRSHPLPGRGATLLDRGLMGHLLLALMVAMPLSYTTGNFVVRAASEKASGAKHQQLAARRTSSLSYWLSFWLTDLALHALITAAIVGLMLLGGTEAFVGTSARCAGLAALLMAFAAAALPWGYCIGLRCANPASAQGLVSTAGLVVGVGLALARQILSHVPRWRWLADMLLPLLRLLPPFCLVDGLIQMSLFDAILVVSGLLGKHASRRGLLWSLFEGHLVGIDPCDHSPFQNAVLGSNLFYLVIDALLYGVVLLALERRMSHGSLFSGSPFPGWRLPRRALSAFKGIVAAIRALPAKVSSQYPGGIDDACGAGFDNACNTDATASIHLRQVKIVGKGASGGSGGGGGGWVSEPGTPLKQASCESTGGVSEEAGEFVVRVRDVYKEYGRGRDRLVALCGLSFQLRRGDCFGLIGRNGAGKSTAMAVLSGRLRPSGGSVVVGGLQVAGRLEAARGRVALCPQTNPLLPYLTPTEHLDMYSKLYGITSSVRGRRAGGAAATLPIEAAIMAARCGLPAELLHRPAGQLSGGSQRKLSLAISLLGRPQLLLLDEPSAGLDPPARRNMCDAINMAVRDWVGTSSEGSGHGAAPSSAPAVVLTTHYTEEAVALCDILGVLEAGRLVALGPPEQVSLQLCALRLGHYLEDFECEWDTVLTPLQGQ</sequence>
<proteinExistence type="inferred from homology"/>
<feature type="compositionally biased region" description="Gly residues" evidence="10">
    <location>
        <begin position="1765"/>
        <end position="1780"/>
    </location>
</feature>
<keyword evidence="8 11" id="KW-1133">Transmembrane helix</keyword>
<keyword evidence="9 11" id="KW-0472">Membrane</keyword>
<dbReference type="Pfam" id="PF00005">
    <property type="entry name" value="ABC_tran"/>
    <property type="match status" value="2"/>
</dbReference>
<evidence type="ECO:0000256" key="7">
    <source>
        <dbReference type="ARBA" id="ARBA00022840"/>
    </source>
</evidence>
<feature type="compositionally biased region" description="Basic residues" evidence="10">
    <location>
        <begin position="1750"/>
        <end position="1762"/>
    </location>
</feature>
<feature type="transmembrane region" description="Helical" evidence="11">
    <location>
        <begin position="21"/>
        <end position="43"/>
    </location>
</feature>
<feature type="transmembrane region" description="Helical" evidence="11">
    <location>
        <begin position="1902"/>
        <end position="1921"/>
    </location>
</feature>
<feature type="region of interest" description="Disordered" evidence="10">
    <location>
        <begin position="1744"/>
        <end position="1785"/>
    </location>
</feature>
<feature type="transmembrane region" description="Helical" evidence="11">
    <location>
        <begin position="503"/>
        <end position="524"/>
    </location>
</feature>
<feature type="transmembrane region" description="Helical" evidence="11">
    <location>
        <begin position="608"/>
        <end position="629"/>
    </location>
</feature>
<feature type="domain" description="ABC transporter" evidence="12">
    <location>
        <begin position="2176"/>
        <end position="2439"/>
    </location>
</feature>
<evidence type="ECO:0000256" key="2">
    <source>
        <dbReference type="ARBA" id="ARBA00008526"/>
    </source>
</evidence>
<evidence type="ECO:0000313" key="14">
    <source>
        <dbReference type="Proteomes" id="UP001165090"/>
    </source>
</evidence>
<evidence type="ECO:0000256" key="5">
    <source>
        <dbReference type="ARBA" id="ARBA00022737"/>
    </source>
</evidence>
<name>A0ABQ5S306_9CHLO</name>
<keyword evidence="7" id="KW-0067">ATP-binding</keyword>
<evidence type="ECO:0000256" key="11">
    <source>
        <dbReference type="SAM" id="Phobius"/>
    </source>
</evidence>
<comment type="subcellular location">
    <subcellularLocation>
        <location evidence="1">Membrane</location>
        <topology evidence="1">Multi-pass membrane protein</topology>
    </subcellularLocation>
</comment>
<evidence type="ECO:0000256" key="8">
    <source>
        <dbReference type="ARBA" id="ARBA00022989"/>
    </source>
</evidence>
<evidence type="ECO:0000256" key="9">
    <source>
        <dbReference type="ARBA" id="ARBA00023136"/>
    </source>
</evidence>
<feature type="transmembrane region" description="Helical" evidence="11">
    <location>
        <begin position="2038"/>
        <end position="2055"/>
    </location>
</feature>
<evidence type="ECO:0000256" key="4">
    <source>
        <dbReference type="ARBA" id="ARBA00022692"/>
    </source>
</evidence>
<keyword evidence="6" id="KW-0547">Nucleotide-binding</keyword>
<feature type="region of interest" description="Disordered" evidence="10">
    <location>
        <begin position="314"/>
        <end position="343"/>
    </location>
</feature>
<feature type="transmembrane region" description="Helical" evidence="11">
    <location>
        <begin position="545"/>
        <end position="568"/>
    </location>
</feature>
<dbReference type="InterPro" id="IPR013525">
    <property type="entry name" value="ABC2_TM"/>
</dbReference>
<dbReference type="SUPFAM" id="SSF52540">
    <property type="entry name" value="P-loop containing nucleoside triphosphate hydrolases"/>
    <property type="match status" value="2"/>
</dbReference>
<dbReference type="InterPro" id="IPR003439">
    <property type="entry name" value="ABC_transporter-like_ATP-bd"/>
</dbReference>
<evidence type="ECO:0000256" key="3">
    <source>
        <dbReference type="ARBA" id="ARBA00022448"/>
    </source>
</evidence>
<keyword evidence="3" id="KW-0813">Transport</keyword>
<keyword evidence="5" id="KW-0677">Repeat</keyword>
<organism evidence="13 14">
    <name type="scientific">Volvox africanus</name>
    <dbReference type="NCBI Taxonomy" id="51714"/>
    <lineage>
        <taxon>Eukaryota</taxon>
        <taxon>Viridiplantae</taxon>
        <taxon>Chlorophyta</taxon>
        <taxon>core chlorophytes</taxon>
        <taxon>Chlorophyceae</taxon>
        <taxon>CS clade</taxon>
        <taxon>Chlamydomonadales</taxon>
        <taxon>Volvocaceae</taxon>
        <taxon>Volvox</taxon>
    </lineage>
</organism>
<evidence type="ECO:0000256" key="6">
    <source>
        <dbReference type="ARBA" id="ARBA00022741"/>
    </source>
</evidence>
<reference evidence="13 14" key="1">
    <citation type="journal article" date="2023" name="IScience">
        <title>Expanded male sex-determining region conserved during the evolution of homothallism in the green alga Volvox.</title>
        <authorList>
            <person name="Yamamoto K."/>
            <person name="Matsuzaki R."/>
            <person name="Mahakham W."/>
            <person name="Heman W."/>
            <person name="Sekimoto H."/>
            <person name="Kawachi M."/>
            <person name="Minakuchi Y."/>
            <person name="Toyoda A."/>
            <person name="Nozaki H."/>
        </authorList>
    </citation>
    <scope>NUCLEOTIDE SEQUENCE [LARGE SCALE GENOMIC DNA]</scope>
    <source>
        <strain evidence="13 14">NIES-4468</strain>
    </source>
</reference>
<feature type="transmembrane region" description="Helical" evidence="11">
    <location>
        <begin position="1971"/>
        <end position="2000"/>
    </location>
</feature>
<accession>A0ABQ5S306</accession>
<evidence type="ECO:0000259" key="12">
    <source>
        <dbReference type="PROSITE" id="PS50893"/>
    </source>
</evidence>
<dbReference type="InterPro" id="IPR027417">
    <property type="entry name" value="P-loop_NTPase"/>
</dbReference>
<comment type="caution">
    <text evidence="13">The sequence shown here is derived from an EMBL/GenBank/DDBJ whole genome shotgun (WGS) entry which is preliminary data.</text>
</comment>
<evidence type="ECO:0000313" key="13">
    <source>
        <dbReference type="EMBL" id="GLI64061.1"/>
    </source>
</evidence>
<dbReference type="EMBL" id="BSDZ01000017">
    <property type="protein sequence ID" value="GLI64061.1"/>
    <property type="molecule type" value="Genomic_DNA"/>
</dbReference>